<dbReference type="Pfam" id="PF07693">
    <property type="entry name" value="KAP_NTPase"/>
    <property type="match status" value="1"/>
</dbReference>
<dbReference type="Gene3D" id="3.40.50.300">
    <property type="entry name" value="P-loop containing nucleotide triphosphate hydrolases"/>
    <property type="match status" value="1"/>
</dbReference>
<sequence length="576" mass="67735">MSEVAKALDAFMQSDNSVLVIKGDWGVGKTFFWNKYYNENKSNLKQIVYSYVSLFGKNSLSDIKREIFHLAKPIKKDKIESSFQQQTEEISGIYECIPWLNPKEKIVHKIPFLKPIVKYADNTPLLFRATNLISNLEYSLINNYLVCFDDLERRGSGLSIKEVMGFIDELAQRKKCKVVLIFNEETLHNEDDKEIFNIYREKIVDIELKFSPTIKENFDHVFFTNTQNYDYILGIIEKLQINNIRFFKKLKQVLLSYETLLKHADSDVREEFILRTCILCWGYYTPLSNLPYNELRLRLEKGALFAIYPDEDYQESEIDKAFQGLQEKFALYSSSFDAEIDFFLNNGYINDSHELHKIINTKNSDSAARRLNQKISNVWRIYHQSFDNNDELFINGLEDLLNNELLSIPINRFDDIVRILRDFDISCDNYVEEYFANIEQQINFSERDIEYSLGDLYCNDIKERLKRNIEDFKNGKRSITNIAIRLSESNGWNPEDINYLNTFSTQDFAEWMRARGNGAVDDVRHGLLKFRNSRSNEPVYDELTTKVIDALKIISTESKINHLRVRNILRIELESQ</sequence>
<accession>A0A759K6Q8</accession>
<dbReference type="SUPFAM" id="SSF52540">
    <property type="entry name" value="P-loop containing nucleoside triphosphate hydrolases"/>
    <property type="match status" value="1"/>
</dbReference>
<feature type="domain" description="KAP NTPase" evidence="1">
    <location>
        <begin position="2"/>
        <end position="229"/>
    </location>
</feature>
<dbReference type="EMBL" id="DAAXOJ010000002">
    <property type="protein sequence ID" value="HAG1890147.1"/>
    <property type="molecule type" value="Genomic_DNA"/>
</dbReference>
<dbReference type="InterPro" id="IPR027417">
    <property type="entry name" value="P-loop_NTPase"/>
</dbReference>
<comment type="caution">
    <text evidence="2">The sequence shown here is derived from an EMBL/GenBank/DDBJ whole genome shotgun (WGS) entry which is preliminary data.</text>
</comment>
<protein>
    <recommendedName>
        <fullName evidence="1">KAP NTPase domain-containing protein</fullName>
    </recommendedName>
</protein>
<name>A0A759K6Q8_SALER</name>
<organism evidence="2">
    <name type="scientific">Salmonella enterica</name>
    <name type="common">Salmonella choleraesuis</name>
    <dbReference type="NCBI Taxonomy" id="28901"/>
    <lineage>
        <taxon>Bacteria</taxon>
        <taxon>Pseudomonadati</taxon>
        <taxon>Pseudomonadota</taxon>
        <taxon>Gammaproteobacteria</taxon>
        <taxon>Enterobacterales</taxon>
        <taxon>Enterobacteriaceae</taxon>
        <taxon>Salmonella</taxon>
    </lineage>
</organism>
<proteinExistence type="predicted"/>
<dbReference type="AlphaFoldDB" id="A0A759K6Q8"/>
<gene>
    <name evidence="2" type="ORF">G8W59_002129</name>
</gene>
<evidence type="ECO:0000259" key="1">
    <source>
        <dbReference type="Pfam" id="PF07693"/>
    </source>
</evidence>
<evidence type="ECO:0000313" key="2">
    <source>
        <dbReference type="EMBL" id="HAG1890147.1"/>
    </source>
</evidence>
<reference evidence="2" key="2">
    <citation type="submission" date="2020-02" db="EMBL/GenBank/DDBJ databases">
        <authorList>
            <consortium name="NCBI Pathogen Detection Project"/>
        </authorList>
    </citation>
    <scope>NUCLEOTIDE SEQUENCE</scope>
    <source>
        <strain evidence="2">MA.CK_94/00000542</strain>
    </source>
</reference>
<dbReference type="InterPro" id="IPR011646">
    <property type="entry name" value="KAP_P-loop"/>
</dbReference>
<reference evidence="2" key="1">
    <citation type="journal article" date="2018" name="Genome Biol.">
        <title>SKESA: strategic k-mer extension for scrupulous assemblies.</title>
        <authorList>
            <person name="Souvorov A."/>
            <person name="Agarwala R."/>
            <person name="Lipman D.J."/>
        </authorList>
    </citation>
    <scope>NUCLEOTIDE SEQUENCE</scope>
    <source>
        <strain evidence="2">MA.CK_94/00000542</strain>
    </source>
</reference>